<keyword evidence="3" id="KW-1185">Reference proteome</keyword>
<sequence length="405" mass="47371">MKRIISCIVITLMIFTFVGCSANKSDKEDLVAFNDYMNATYHRLNVSSFDEDINACKENMQDKKVFLLGENHAVHNNYELWFELLKYLNQKEGVTRILIEGSQSVAYGLNQYLKNGDSEIVKLCFENMSGTYYGNKDEIDYWKKIYDFNQSLPESNKLEVVGIDVEFQKSNAYSALKDIIKNHDNYPDSIKNELKDVIALADKISETIDDGSMVENLLNSLKEKRKDYEEVFGKDYFVFLQIVKNIRNSNEIMKIQGNNLEFNQARDKIMLENFKTYEEKVPDKKYFGKFGGLHVVKSEQEQYKSLAMMLNSEYKPFEDKVWSCNIFYYQCKSFEPQRKKEIVINSMNEDSLYMKHFLGKQEKLAIYLLPKENSPFDSKSIRGWNLPEMYDAVIFMKDSPQSNPL</sequence>
<dbReference type="Proteomes" id="UP001500339">
    <property type="component" value="Unassembled WGS sequence"/>
</dbReference>
<dbReference type="Pfam" id="PF05139">
    <property type="entry name" value="Erythro_esteras"/>
    <property type="match status" value="1"/>
</dbReference>
<dbReference type="EMBL" id="BAAACF010000012">
    <property type="protein sequence ID" value="GAA0730360.1"/>
    <property type="molecule type" value="Genomic_DNA"/>
</dbReference>
<organism evidence="2 3">
    <name type="scientific">Clostridium malenominatum</name>
    <dbReference type="NCBI Taxonomy" id="1539"/>
    <lineage>
        <taxon>Bacteria</taxon>
        <taxon>Bacillati</taxon>
        <taxon>Bacillota</taxon>
        <taxon>Clostridia</taxon>
        <taxon>Eubacteriales</taxon>
        <taxon>Clostridiaceae</taxon>
        <taxon>Clostridium</taxon>
    </lineage>
</organism>
<dbReference type="SUPFAM" id="SSF159501">
    <property type="entry name" value="EreA/ChaN-like"/>
    <property type="match status" value="1"/>
</dbReference>
<dbReference type="PROSITE" id="PS51257">
    <property type="entry name" value="PROKAR_LIPOPROTEIN"/>
    <property type="match status" value="1"/>
</dbReference>
<name>A0ABP3UD98_9CLOT</name>
<reference evidence="3" key="1">
    <citation type="journal article" date="2019" name="Int. J. Syst. Evol. Microbiol.">
        <title>The Global Catalogue of Microorganisms (GCM) 10K type strain sequencing project: providing services to taxonomists for standard genome sequencing and annotation.</title>
        <authorList>
            <consortium name="The Broad Institute Genomics Platform"/>
            <consortium name="The Broad Institute Genome Sequencing Center for Infectious Disease"/>
            <person name="Wu L."/>
            <person name="Ma J."/>
        </authorList>
    </citation>
    <scope>NUCLEOTIDE SEQUENCE [LARGE SCALE GENOMIC DNA]</scope>
    <source>
        <strain evidence="3">JCM 1405</strain>
    </source>
</reference>
<comment type="caution">
    <text evidence="2">The sequence shown here is derived from an EMBL/GenBank/DDBJ whole genome shotgun (WGS) entry which is preliminary data.</text>
</comment>
<evidence type="ECO:0008006" key="4">
    <source>
        <dbReference type="Google" id="ProtNLM"/>
    </source>
</evidence>
<dbReference type="InterPro" id="IPR007815">
    <property type="entry name" value="Emycin_Estase"/>
</dbReference>
<feature type="signal peptide" evidence="1">
    <location>
        <begin position="1"/>
        <end position="21"/>
    </location>
</feature>
<evidence type="ECO:0000313" key="3">
    <source>
        <dbReference type="Proteomes" id="UP001500339"/>
    </source>
</evidence>
<accession>A0ABP3UD98</accession>
<gene>
    <name evidence="2" type="ORF">GCM10008905_31540</name>
</gene>
<dbReference type="RefSeq" id="WP_343771249.1">
    <property type="nucleotide sequence ID" value="NZ_BAAACF010000012.1"/>
</dbReference>
<protein>
    <recommendedName>
        <fullName evidence="4">Haem-binding uptake Tiki superfamily ChaN domain-containing protein</fullName>
    </recommendedName>
</protein>
<dbReference type="Gene3D" id="3.30.1870.10">
    <property type="entry name" value="EreA-like, domain 2"/>
    <property type="match status" value="1"/>
</dbReference>
<keyword evidence="1" id="KW-0732">Signal</keyword>
<feature type="chain" id="PRO_5046570468" description="Haem-binding uptake Tiki superfamily ChaN domain-containing protein" evidence="1">
    <location>
        <begin position="22"/>
        <end position="405"/>
    </location>
</feature>
<proteinExistence type="predicted"/>
<evidence type="ECO:0000313" key="2">
    <source>
        <dbReference type="EMBL" id="GAA0730360.1"/>
    </source>
</evidence>
<evidence type="ECO:0000256" key="1">
    <source>
        <dbReference type="SAM" id="SignalP"/>
    </source>
</evidence>